<accession>A0A3G8MAL5</accession>
<keyword evidence="3" id="KW-0813">Transport</keyword>
<keyword evidence="5" id="KW-0812">Transmembrane</keyword>
<evidence type="ECO:0000313" key="12">
    <source>
        <dbReference type="Proteomes" id="UP000273982"/>
    </source>
</evidence>
<keyword evidence="10" id="KW-0732">Signal</keyword>
<geneLocation type="plasmid" evidence="12">
    <name>pgw6_1</name>
</geneLocation>
<organism evidence="11 12">
    <name type="scientific">Methylocystis rosea</name>
    <dbReference type="NCBI Taxonomy" id="173366"/>
    <lineage>
        <taxon>Bacteria</taxon>
        <taxon>Pseudomonadati</taxon>
        <taxon>Pseudomonadota</taxon>
        <taxon>Alphaproteobacteria</taxon>
        <taxon>Hyphomicrobiales</taxon>
        <taxon>Methylocystaceae</taxon>
        <taxon>Methylocystis</taxon>
    </lineage>
</organism>
<dbReference type="GO" id="GO:1990281">
    <property type="term" value="C:efflux pump complex"/>
    <property type="evidence" value="ECO:0007669"/>
    <property type="project" value="TreeGrafter"/>
</dbReference>
<proteinExistence type="inferred from homology"/>
<evidence type="ECO:0000256" key="7">
    <source>
        <dbReference type="ARBA" id="ARBA00023237"/>
    </source>
</evidence>
<evidence type="ECO:0000256" key="8">
    <source>
        <dbReference type="SAM" id="Coils"/>
    </source>
</evidence>
<keyword evidence="7" id="KW-0998">Cell outer membrane</keyword>
<dbReference type="PANTHER" id="PTHR30026">
    <property type="entry name" value="OUTER MEMBRANE PROTEIN TOLC"/>
    <property type="match status" value="1"/>
</dbReference>
<evidence type="ECO:0000256" key="3">
    <source>
        <dbReference type="ARBA" id="ARBA00022448"/>
    </source>
</evidence>
<keyword evidence="8" id="KW-0175">Coiled coil</keyword>
<dbReference type="InterPro" id="IPR003423">
    <property type="entry name" value="OMP_efflux"/>
</dbReference>
<dbReference type="Proteomes" id="UP000273982">
    <property type="component" value="Plasmid pGW6_1"/>
</dbReference>
<dbReference type="EMBL" id="CP034087">
    <property type="protein sequence ID" value="AZG78907.1"/>
    <property type="molecule type" value="Genomic_DNA"/>
</dbReference>
<evidence type="ECO:0000313" key="11">
    <source>
        <dbReference type="EMBL" id="AZG78907.1"/>
    </source>
</evidence>
<dbReference type="GO" id="GO:0015288">
    <property type="term" value="F:porin activity"/>
    <property type="evidence" value="ECO:0007669"/>
    <property type="project" value="TreeGrafter"/>
</dbReference>
<dbReference type="PANTHER" id="PTHR30026:SF20">
    <property type="entry name" value="OUTER MEMBRANE PROTEIN TOLC"/>
    <property type="match status" value="1"/>
</dbReference>
<dbReference type="GO" id="GO:0015562">
    <property type="term" value="F:efflux transmembrane transporter activity"/>
    <property type="evidence" value="ECO:0007669"/>
    <property type="project" value="InterPro"/>
</dbReference>
<gene>
    <name evidence="11" type="ORF">EHO51_19025</name>
</gene>
<dbReference type="Gene3D" id="1.20.1600.10">
    <property type="entry name" value="Outer membrane efflux proteins (OEP)"/>
    <property type="match status" value="1"/>
</dbReference>
<keyword evidence="11" id="KW-0614">Plasmid</keyword>
<dbReference type="AlphaFoldDB" id="A0A3G8MAL5"/>
<feature type="signal peptide" evidence="10">
    <location>
        <begin position="1"/>
        <end position="25"/>
    </location>
</feature>
<feature type="region of interest" description="Disordered" evidence="9">
    <location>
        <begin position="40"/>
        <end position="62"/>
    </location>
</feature>
<dbReference type="GO" id="GO:0009279">
    <property type="term" value="C:cell outer membrane"/>
    <property type="evidence" value="ECO:0007669"/>
    <property type="project" value="UniProtKB-SubCell"/>
</dbReference>
<evidence type="ECO:0000256" key="10">
    <source>
        <dbReference type="SAM" id="SignalP"/>
    </source>
</evidence>
<comment type="similarity">
    <text evidence="2">Belongs to the outer membrane factor (OMF) (TC 1.B.17) family.</text>
</comment>
<name>A0A3G8MAL5_9HYPH</name>
<evidence type="ECO:0000256" key="1">
    <source>
        <dbReference type="ARBA" id="ARBA00004442"/>
    </source>
</evidence>
<protein>
    <submittedName>
        <fullName evidence="11">TolC family protein</fullName>
    </submittedName>
</protein>
<feature type="coiled-coil region" evidence="8">
    <location>
        <begin position="350"/>
        <end position="395"/>
    </location>
</feature>
<feature type="chain" id="PRO_5018132223" evidence="10">
    <location>
        <begin position="26"/>
        <end position="456"/>
    </location>
</feature>
<keyword evidence="4" id="KW-1134">Transmembrane beta strand</keyword>
<dbReference type="InterPro" id="IPR051906">
    <property type="entry name" value="TolC-like"/>
</dbReference>
<comment type="subcellular location">
    <subcellularLocation>
        <location evidence="1">Cell outer membrane</location>
    </subcellularLocation>
</comment>
<evidence type="ECO:0000256" key="4">
    <source>
        <dbReference type="ARBA" id="ARBA00022452"/>
    </source>
</evidence>
<dbReference type="Pfam" id="PF02321">
    <property type="entry name" value="OEP"/>
    <property type="match status" value="1"/>
</dbReference>
<keyword evidence="6" id="KW-0472">Membrane</keyword>
<evidence type="ECO:0000256" key="5">
    <source>
        <dbReference type="ARBA" id="ARBA00022692"/>
    </source>
</evidence>
<reference evidence="11 12" key="1">
    <citation type="submission" date="2018-11" db="EMBL/GenBank/DDBJ databases">
        <title>Genome squencing of methanotrophic bacteria isolated from alkaline groundwater in Korea.</title>
        <authorList>
            <person name="Nguyen L.N."/>
        </authorList>
    </citation>
    <scope>NUCLEOTIDE SEQUENCE [LARGE SCALE GENOMIC DNA]</scope>
    <source>
        <strain evidence="11 12">GW6</strain>
        <plasmid evidence="12">pgw6_1</plasmid>
    </source>
</reference>
<sequence>MRMGAVYTAFLLFAFALPFETGVFAQEQGEPAEMQIKASVKAAPKKPPGTSPKKARVRAPTRRSGGVLAKHLEMAVLVDAQSRSLEAQFRAISARYATANSITPGSPYFAGYQRNAAAGNLRNYNETEIEAGMPLWLPGQRDAFAGTVTTGLFEVEERLALRRLEVAGVLRDAWWNAQRAAREVSVARNRVATARDIGADMTRRVELGDAAQTDALLAKNETLAAETELAQSEGAVKVARITYAALTGGAPPDGALESVRPPIDIEDHPALRTPLAAFARARAQVELVDATPIDSPDIGIFARQEHNDQYSTDRSLDPSERVTNQRTDATTLGVRIRIPLPTAGRNEPRRAEALAEMDRATAEYERAKRIITAEIRAAREALAAAQRAAKLANSRLTVANDQFELSRKAFKLGEISAFDLYRVRQIQLEAQRMEANAEINVGVAISRLNQAQGYAP</sequence>
<evidence type="ECO:0000256" key="2">
    <source>
        <dbReference type="ARBA" id="ARBA00007613"/>
    </source>
</evidence>
<evidence type="ECO:0000256" key="6">
    <source>
        <dbReference type="ARBA" id="ARBA00023136"/>
    </source>
</evidence>
<dbReference type="SUPFAM" id="SSF56954">
    <property type="entry name" value="Outer membrane efflux proteins (OEP)"/>
    <property type="match status" value="1"/>
</dbReference>
<evidence type="ECO:0000256" key="9">
    <source>
        <dbReference type="SAM" id="MobiDB-lite"/>
    </source>
</evidence>
<dbReference type="KEGG" id="mros:EHO51_19025"/>